<dbReference type="Pfam" id="PF20250">
    <property type="entry name" value="FapA_N"/>
    <property type="match status" value="1"/>
</dbReference>
<feature type="domain" description="RNA-binding protein KhpB N-terminal" evidence="2">
    <location>
        <begin position="27"/>
        <end position="78"/>
    </location>
</feature>
<dbReference type="InterPro" id="IPR046865">
    <property type="entry name" value="FapA_b_solenoid"/>
</dbReference>
<evidence type="ECO:0000259" key="2">
    <source>
        <dbReference type="SMART" id="SM01245"/>
    </source>
</evidence>
<feature type="coiled-coil region" evidence="1">
    <location>
        <begin position="521"/>
        <end position="593"/>
    </location>
</feature>
<dbReference type="eggNOG" id="COG1315">
    <property type="taxonomic scope" value="Bacteria"/>
</dbReference>
<dbReference type="InterPro" id="IPR038247">
    <property type="entry name" value="Jag_N_dom_sf"/>
</dbReference>
<reference evidence="3 4" key="1">
    <citation type="journal article" date="2011" name="BMC Genomics">
        <title>Complete genome sequence of Brachyspira intermedia reveals unique genomic features in Brachyspira species and phage-mediated horizontal gene transfer.</title>
        <authorList>
            <person name="Hafstrom T."/>
            <person name="Jansson D.S."/>
            <person name="Segerman B."/>
        </authorList>
    </citation>
    <scope>NUCLEOTIDE SEQUENCE [LARGE SCALE GENOMIC DNA]</scope>
    <source>
        <strain evidence="4">ATCC 51140 / PWS/A</strain>
    </source>
</reference>
<dbReference type="InterPro" id="IPR046866">
    <property type="entry name" value="FapA_N"/>
</dbReference>
<dbReference type="PANTHER" id="PTHR38032">
    <property type="entry name" value="POLYMERASE-RELATED"/>
    <property type="match status" value="1"/>
</dbReference>
<accession>G0EP92</accession>
<organism evidence="3 4">
    <name type="scientific">Brachyspira intermedia (strain ATCC 51140 / PWS/A)</name>
    <name type="common">Serpulina intermedia</name>
    <dbReference type="NCBI Taxonomy" id="1045858"/>
    <lineage>
        <taxon>Bacteria</taxon>
        <taxon>Pseudomonadati</taxon>
        <taxon>Spirochaetota</taxon>
        <taxon>Spirochaetia</taxon>
        <taxon>Brachyspirales</taxon>
        <taxon>Brachyspiraceae</taxon>
        <taxon>Brachyspira</taxon>
    </lineage>
</organism>
<dbReference type="EMBL" id="CP002874">
    <property type="protein sequence ID" value="AEM21962.1"/>
    <property type="molecule type" value="Genomic_DNA"/>
</dbReference>
<dbReference type="Proteomes" id="UP000008522">
    <property type="component" value="Chromosome"/>
</dbReference>
<gene>
    <name evidence="3" type="ordered locus">Bint_1343</name>
</gene>
<dbReference type="OrthoDB" id="9816426at2"/>
<sequence length="661" mass="73373">MNELKKKILQSDFYKKIYNNKNTRSVELSVASLERGMQEAAAIFQCPIYELSYKVLEEGNKGFFNIGAKPFLVRYTHITYDKSNMGVAAANTYEDIYSEGSVQQKIVFNKDTEVIVRVKRDGVFLKVKPPVGDGKRIEDITVLEEKLIDAGIKEYDSHLAKKMLHEQTGQYVKIAEWDIGKSANNAKISYTITEDKMRAYVTVTKPNKGGREMDLQDVKELLENSGVTFGFQEENVTKCLEEGTFNIPILAAEGRQPVNGENAKIEYLVNVNKKVIPKFIGEDQSIDYKDLTIVENVEKGQKLARKTPATDGEVGRTVLGVKIETKSGKDIEIKEIVGDNVEMSDDGEYIIASISGQVVLKGKLLSVEPIFEVSGDVGPETGNINFIGSVVVKGSVNDNYSIKAEGNIDVHGTVGKCDLEAKGDIMVKLGIQGNENSHVKAGGDVIAKFIQFSNIEAGNNVVVTEAILNSNIDADNRIILIGKRASASGGRLRALREVNGKVLGSQAGAKTFIETGISPAKRRAIDDLDREKEELDISIEETERNIKSLEQAGKLKKLDDEKKEQLQSYKEQLEQANTRREEIVLNREALIQEMEIEKVESTVSAGKEMLPGVELTIGSAEFSIRQSYKAITFFEQDGMIQTEKYRGEPKNEKKLITMINE</sequence>
<dbReference type="Pfam" id="PF03961">
    <property type="entry name" value="FapA"/>
    <property type="match status" value="1"/>
</dbReference>
<dbReference type="RefSeq" id="WP_014487791.1">
    <property type="nucleotide sequence ID" value="NC_017243.1"/>
</dbReference>
<name>G0EP92_BRAIP</name>
<dbReference type="SMART" id="SM01245">
    <property type="entry name" value="Jag_N"/>
    <property type="match status" value="1"/>
</dbReference>
<dbReference type="GeneID" id="44969883"/>
<dbReference type="HOGENOM" id="CLU_026157_1_0_12"/>
<dbReference type="AlphaFoldDB" id="G0EP92"/>
<proteinExistence type="predicted"/>
<dbReference type="InterPro" id="IPR005646">
    <property type="entry name" value="FapA"/>
</dbReference>
<dbReference type="Gene3D" id="3.30.30.80">
    <property type="entry name" value="probable RNA-binding protein from clostridium symbiosum atcc 14940"/>
    <property type="match status" value="1"/>
</dbReference>
<dbReference type="PANTHER" id="PTHR38032:SF1">
    <property type="entry name" value="RNA-BINDING PROTEIN KHPB N-TERMINAL DOMAIN-CONTAINING PROTEIN"/>
    <property type="match status" value="1"/>
</dbReference>
<evidence type="ECO:0000256" key="1">
    <source>
        <dbReference type="SAM" id="Coils"/>
    </source>
</evidence>
<protein>
    <submittedName>
        <fullName evidence="3">Polymerase</fullName>
    </submittedName>
</protein>
<keyword evidence="1" id="KW-0175">Coiled coil</keyword>
<dbReference type="InterPro" id="IPR032782">
    <property type="entry name" value="KhpB_N"/>
</dbReference>
<evidence type="ECO:0000313" key="4">
    <source>
        <dbReference type="Proteomes" id="UP000008522"/>
    </source>
</evidence>
<dbReference type="KEGG" id="bip:Bint_1343"/>
<keyword evidence="4" id="KW-1185">Reference proteome</keyword>
<evidence type="ECO:0000313" key="3">
    <source>
        <dbReference type="EMBL" id="AEM21962.1"/>
    </source>
</evidence>
<dbReference type="Pfam" id="PF14804">
    <property type="entry name" value="Jag_N"/>
    <property type="match status" value="1"/>
</dbReference>
<dbReference type="PATRIC" id="fig|1045858.4.peg.1342"/>